<feature type="domain" description="Guanylate cyclase" evidence="18">
    <location>
        <begin position="313"/>
        <end position="449"/>
    </location>
</feature>
<evidence type="ECO:0000259" key="18">
    <source>
        <dbReference type="PROSITE" id="PS50125"/>
    </source>
</evidence>
<dbReference type="PANTHER" id="PTHR11920">
    <property type="entry name" value="GUANYLYL CYCLASE"/>
    <property type="match status" value="1"/>
</dbReference>
<evidence type="ECO:0000313" key="19">
    <source>
        <dbReference type="EMBL" id="KDO26620.1"/>
    </source>
</evidence>
<feature type="transmembrane region" description="Helical" evidence="17">
    <location>
        <begin position="693"/>
        <end position="716"/>
    </location>
</feature>
<dbReference type="GO" id="GO:0005524">
    <property type="term" value="F:ATP binding"/>
    <property type="evidence" value="ECO:0007669"/>
    <property type="project" value="UniProtKB-KW"/>
</dbReference>
<dbReference type="GO" id="GO:0007168">
    <property type="term" value="P:receptor guanylyl cyclase signaling pathway"/>
    <property type="evidence" value="ECO:0007669"/>
    <property type="project" value="TreeGrafter"/>
</dbReference>
<evidence type="ECO:0000256" key="10">
    <source>
        <dbReference type="ARBA" id="ARBA00022998"/>
    </source>
</evidence>
<keyword evidence="12 15" id="KW-0456">Lyase</keyword>
<gene>
    <name evidence="19" type="ORF">SPRG_08024</name>
</gene>
<protein>
    <recommendedName>
        <fullName evidence="3">adenylate cyclase</fullName>
        <ecNumber evidence="3">4.6.1.1</ecNumber>
    </recommendedName>
    <alternativeName>
        <fullName evidence="13">ATP pyrophosphate-lyase</fullName>
    </alternativeName>
    <alternativeName>
        <fullName evidence="14">Adenylyl cyclase</fullName>
    </alternativeName>
</protein>
<keyword evidence="20" id="KW-1185">Reference proteome</keyword>
<dbReference type="GO" id="GO:0005886">
    <property type="term" value="C:plasma membrane"/>
    <property type="evidence" value="ECO:0007669"/>
    <property type="project" value="TreeGrafter"/>
</dbReference>
<feature type="transmembrane region" description="Helical" evidence="17">
    <location>
        <begin position="85"/>
        <end position="104"/>
    </location>
</feature>
<evidence type="ECO:0000256" key="12">
    <source>
        <dbReference type="ARBA" id="ARBA00023239"/>
    </source>
</evidence>
<sequence>MESKASATRLPSARTLAAEDPRGEAALKQLRKLFEDDDFSMDDVALHFLSLYFMRLSTNAVIHEVESLFAQHYATLQHKLHIRGIWAWVVFLSGTVIYDYLSLIEGYGNMFTTDLMSFNNPNAKLAFIITLVLRFAVIIPLLLINLWSGYRAQYKVHMLWTWVSHIALAFYPVVYNLLTFDFGVSWLCLVIMYFYSFTPIRFLHAALFNMLLLGMYAALAYGGVLSSDKIDTFQREWLWALLFFALISYPSQSREFAIRVSYMSETILLSQQHQLEQEELRSKSLLGSMLPASVVSQLQAGRELIADEYASVTVLFCEVCDFNTISGQLDPDQVVELLNTIFSKFDVLVDYHSVHKIETIGAVYMVSGGCPDRMTNHAILIANLALDMIAAMPDLRAHIRKTFKWAKNIGDINIRIGINTGILMAGVVGIRNPRFKLFGDTVNVSSRMESTNLPGHIQLTEATHDAIKHAYVTEHRGTIPVKGRGDMQTFFLRGHQIGVPRQAQPVMIVAPTVAIANPPSLIVAKPGAVAPRDPASVRGSGGNIPDLSKRTLNAIGYGAPPAEVEGRTAFMKLLRKKSSSSSMLMSPSAAKDLVSEHKQNTLRESTAAFYTTEKVAAPTMTDATALMELPADMTKRNVFFYINTDNTLELMYRKENEKRWMRFFRASILLCILVKPVQAMYSSVALLNGRQFQAANILFIINICCTIPVCTCFLLFTFTETFLKYRQLSSVCVLLLISAFWNTELIAMQSRGYAYISTLVLYQCHFSMLAFVFRFMAALVILIMYLISNIALSSAIVPGQTTTESSRDMLLLCLRNAFYVIIFFVPQIWVVFTCEFKERVNHFRDLVLNAQQAKLLEEQNRVDKLLRNLLPESIVNQLKASPEVTIAETFENVTILFTDMVNFTAYSSRVSAMELVQFLNDMYTRFDTISEKRDLYKVEIIGDAYFVVGGCPLVTTNDAIMILKAGLDMLNTLPVLRRNSSNPNLNIRIGVHSGRVVAGVVGIKDPRYHLFGETVAIAQSLESSGVPGRIHLSETTYTRIKNTDPNAFKFEYHKMLNVPGHNTKLRTYFVT</sequence>
<evidence type="ECO:0000256" key="4">
    <source>
        <dbReference type="ARBA" id="ARBA00022692"/>
    </source>
</evidence>
<dbReference type="InterPro" id="IPR001054">
    <property type="entry name" value="A/G_cyclase"/>
</dbReference>
<evidence type="ECO:0000256" key="3">
    <source>
        <dbReference type="ARBA" id="ARBA00012201"/>
    </source>
</evidence>
<feature type="transmembrane region" description="Helical" evidence="17">
    <location>
        <begin position="207"/>
        <end position="225"/>
    </location>
</feature>
<keyword evidence="8" id="KW-0460">Magnesium</keyword>
<dbReference type="GO" id="GO:0006171">
    <property type="term" value="P:cAMP biosynthetic process"/>
    <property type="evidence" value="ECO:0007669"/>
    <property type="project" value="UniProtKB-KW"/>
</dbReference>
<dbReference type="InterPro" id="IPR029787">
    <property type="entry name" value="Nucleotide_cyclase"/>
</dbReference>
<dbReference type="GeneID" id="24130269"/>
<dbReference type="Gene3D" id="3.30.70.1230">
    <property type="entry name" value="Nucleotide cyclase"/>
    <property type="match status" value="2"/>
</dbReference>
<dbReference type="SMART" id="SM00044">
    <property type="entry name" value="CYCc"/>
    <property type="match status" value="2"/>
</dbReference>
<evidence type="ECO:0000256" key="15">
    <source>
        <dbReference type="RuleBase" id="RU000405"/>
    </source>
</evidence>
<comment type="subcellular location">
    <subcellularLocation>
        <location evidence="2">Membrane</location>
    </subcellularLocation>
</comment>
<evidence type="ECO:0000256" key="1">
    <source>
        <dbReference type="ARBA" id="ARBA00001593"/>
    </source>
</evidence>
<name>A0A067CBR4_SAPPC</name>
<dbReference type="PROSITE" id="PS00452">
    <property type="entry name" value="GUANYLATE_CYCLASE_1"/>
    <property type="match status" value="2"/>
</dbReference>
<dbReference type="RefSeq" id="XP_012202761.1">
    <property type="nucleotide sequence ID" value="XM_012347371.1"/>
</dbReference>
<feature type="domain" description="Guanylate cyclase" evidence="18">
    <location>
        <begin position="894"/>
        <end position="1022"/>
    </location>
</feature>
<evidence type="ECO:0000256" key="13">
    <source>
        <dbReference type="ARBA" id="ARBA00032597"/>
    </source>
</evidence>
<dbReference type="GO" id="GO:0035556">
    <property type="term" value="P:intracellular signal transduction"/>
    <property type="evidence" value="ECO:0007669"/>
    <property type="project" value="InterPro"/>
</dbReference>
<evidence type="ECO:0000256" key="2">
    <source>
        <dbReference type="ARBA" id="ARBA00004370"/>
    </source>
</evidence>
<dbReference type="SUPFAM" id="SSF55073">
    <property type="entry name" value="Nucleotide cyclase"/>
    <property type="match status" value="2"/>
</dbReference>
<dbReference type="VEuPathDB" id="FungiDB:SPRG_08024"/>
<dbReference type="KEGG" id="spar:SPRG_08024"/>
<evidence type="ECO:0000256" key="7">
    <source>
        <dbReference type="ARBA" id="ARBA00022840"/>
    </source>
</evidence>
<keyword evidence="5" id="KW-0479">Metal-binding</keyword>
<feature type="transmembrane region" description="Helical" evidence="17">
    <location>
        <begin position="663"/>
        <end position="681"/>
    </location>
</feature>
<feature type="transmembrane region" description="Helical" evidence="17">
    <location>
        <begin position="817"/>
        <end position="836"/>
    </location>
</feature>
<dbReference type="PANTHER" id="PTHR11920:SF335">
    <property type="entry name" value="GUANYLATE CYCLASE"/>
    <property type="match status" value="1"/>
</dbReference>
<evidence type="ECO:0000256" key="9">
    <source>
        <dbReference type="ARBA" id="ARBA00022989"/>
    </source>
</evidence>
<evidence type="ECO:0000256" key="17">
    <source>
        <dbReference type="SAM" id="Phobius"/>
    </source>
</evidence>
<keyword evidence="4 17" id="KW-0812">Transmembrane</keyword>
<evidence type="ECO:0000313" key="20">
    <source>
        <dbReference type="Proteomes" id="UP000030745"/>
    </source>
</evidence>
<comment type="similarity">
    <text evidence="15">Belongs to the adenylyl cyclase class-4/guanylyl cyclase family.</text>
</comment>
<feature type="transmembrane region" description="Helical" evidence="17">
    <location>
        <begin position="728"/>
        <end position="747"/>
    </location>
</feature>
<dbReference type="STRING" id="695850.A0A067CBR4"/>
<dbReference type="InterPro" id="IPR050401">
    <property type="entry name" value="Cyclic_nucleotide_synthase"/>
</dbReference>
<evidence type="ECO:0000256" key="11">
    <source>
        <dbReference type="ARBA" id="ARBA00023136"/>
    </source>
</evidence>
<dbReference type="EMBL" id="KK583223">
    <property type="protein sequence ID" value="KDO26620.1"/>
    <property type="molecule type" value="Genomic_DNA"/>
</dbReference>
<dbReference type="GO" id="GO:0001653">
    <property type="term" value="F:peptide receptor activity"/>
    <property type="evidence" value="ECO:0007669"/>
    <property type="project" value="TreeGrafter"/>
</dbReference>
<accession>A0A067CBR4</accession>
<dbReference type="FunFam" id="3.30.70.1230:FF:000053">
    <property type="entry name" value="Guanylate cyclase, putative"/>
    <property type="match status" value="1"/>
</dbReference>
<evidence type="ECO:0000256" key="6">
    <source>
        <dbReference type="ARBA" id="ARBA00022741"/>
    </source>
</evidence>
<evidence type="ECO:0000256" key="8">
    <source>
        <dbReference type="ARBA" id="ARBA00022842"/>
    </source>
</evidence>
<feature type="transmembrane region" description="Helical" evidence="17">
    <location>
        <begin position="124"/>
        <end position="147"/>
    </location>
</feature>
<dbReference type="OrthoDB" id="6127067at2759"/>
<keyword evidence="7" id="KW-0067">ATP-binding</keyword>
<comment type="catalytic activity">
    <reaction evidence="1">
        <text>ATP = 3',5'-cyclic AMP + diphosphate</text>
        <dbReference type="Rhea" id="RHEA:15389"/>
        <dbReference type="ChEBI" id="CHEBI:30616"/>
        <dbReference type="ChEBI" id="CHEBI:33019"/>
        <dbReference type="ChEBI" id="CHEBI:58165"/>
        <dbReference type="EC" id="4.6.1.1"/>
    </reaction>
</comment>
<dbReference type="OMA" id="FTAMPPG"/>
<dbReference type="GO" id="GO:0004383">
    <property type="term" value="F:guanylate cyclase activity"/>
    <property type="evidence" value="ECO:0007669"/>
    <property type="project" value="TreeGrafter"/>
</dbReference>
<proteinExistence type="inferred from homology"/>
<keyword evidence="6" id="KW-0547">Nucleotide-binding</keyword>
<keyword evidence="10" id="KW-0115">cAMP biosynthesis</keyword>
<dbReference type="Pfam" id="PF00211">
    <property type="entry name" value="Guanylate_cyc"/>
    <property type="match status" value="2"/>
</dbReference>
<evidence type="ECO:0000256" key="5">
    <source>
        <dbReference type="ARBA" id="ARBA00022723"/>
    </source>
</evidence>
<dbReference type="GO" id="GO:0046872">
    <property type="term" value="F:metal ion binding"/>
    <property type="evidence" value="ECO:0007669"/>
    <property type="project" value="UniProtKB-KW"/>
</dbReference>
<dbReference type="InterPro" id="IPR018297">
    <property type="entry name" value="A/G_cyclase_CS"/>
</dbReference>
<dbReference type="Proteomes" id="UP000030745">
    <property type="component" value="Unassembled WGS sequence"/>
</dbReference>
<evidence type="ECO:0000256" key="14">
    <source>
        <dbReference type="ARBA" id="ARBA00032637"/>
    </source>
</evidence>
<dbReference type="PROSITE" id="PS50125">
    <property type="entry name" value="GUANYLATE_CYCLASE_2"/>
    <property type="match status" value="2"/>
</dbReference>
<keyword evidence="11 17" id="KW-0472">Membrane</keyword>
<dbReference type="EC" id="4.6.1.1" evidence="3"/>
<feature type="transmembrane region" description="Helical" evidence="17">
    <location>
        <begin position="779"/>
        <end position="797"/>
    </location>
</feature>
<feature type="transmembrane region" description="Helical" evidence="17">
    <location>
        <begin position="159"/>
        <end position="178"/>
    </location>
</feature>
<feature type="region of interest" description="Disordered" evidence="16">
    <location>
        <begin position="1"/>
        <end position="20"/>
    </location>
</feature>
<reference evidence="19 20" key="1">
    <citation type="journal article" date="2013" name="PLoS Genet.">
        <title>Distinctive expansion of potential virulence genes in the genome of the oomycete fish pathogen Saprolegnia parasitica.</title>
        <authorList>
            <person name="Jiang R.H."/>
            <person name="de Bruijn I."/>
            <person name="Haas B.J."/>
            <person name="Belmonte R."/>
            <person name="Lobach L."/>
            <person name="Christie J."/>
            <person name="van den Ackerveken G."/>
            <person name="Bottin A."/>
            <person name="Bulone V."/>
            <person name="Diaz-Moreno S.M."/>
            <person name="Dumas B."/>
            <person name="Fan L."/>
            <person name="Gaulin E."/>
            <person name="Govers F."/>
            <person name="Grenville-Briggs L.J."/>
            <person name="Horner N.R."/>
            <person name="Levin J.Z."/>
            <person name="Mammella M."/>
            <person name="Meijer H.J."/>
            <person name="Morris P."/>
            <person name="Nusbaum C."/>
            <person name="Oome S."/>
            <person name="Phillips A.J."/>
            <person name="van Rooyen D."/>
            <person name="Rzeszutek E."/>
            <person name="Saraiva M."/>
            <person name="Secombes C.J."/>
            <person name="Seidl M.F."/>
            <person name="Snel B."/>
            <person name="Stassen J.H."/>
            <person name="Sykes S."/>
            <person name="Tripathy S."/>
            <person name="van den Berg H."/>
            <person name="Vega-Arreguin J.C."/>
            <person name="Wawra S."/>
            <person name="Young S.K."/>
            <person name="Zeng Q."/>
            <person name="Dieguez-Uribeondo J."/>
            <person name="Russ C."/>
            <person name="Tyler B.M."/>
            <person name="van West P."/>
        </authorList>
    </citation>
    <scope>NUCLEOTIDE SEQUENCE [LARGE SCALE GENOMIC DNA]</scope>
    <source>
        <strain evidence="19 20">CBS 223.65</strain>
    </source>
</reference>
<dbReference type="AlphaFoldDB" id="A0A067CBR4"/>
<evidence type="ECO:0000256" key="16">
    <source>
        <dbReference type="SAM" id="MobiDB-lite"/>
    </source>
</evidence>
<dbReference type="GO" id="GO:0004016">
    <property type="term" value="F:adenylate cyclase activity"/>
    <property type="evidence" value="ECO:0007669"/>
    <property type="project" value="UniProtKB-EC"/>
</dbReference>
<dbReference type="FunFam" id="3.30.70.1230:FF:000033">
    <property type="entry name" value="Adenylate cyclase"/>
    <property type="match status" value="1"/>
</dbReference>
<keyword evidence="9 17" id="KW-1133">Transmembrane helix</keyword>
<dbReference type="CDD" id="cd07302">
    <property type="entry name" value="CHD"/>
    <property type="match status" value="2"/>
</dbReference>
<organism evidence="19 20">
    <name type="scientific">Saprolegnia parasitica (strain CBS 223.65)</name>
    <dbReference type="NCBI Taxonomy" id="695850"/>
    <lineage>
        <taxon>Eukaryota</taxon>
        <taxon>Sar</taxon>
        <taxon>Stramenopiles</taxon>
        <taxon>Oomycota</taxon>
        <taxon>Saprolegniomycetes</taxon>
        <taxon>Saprolegniales</taxon>
        <taxon>Saprolegniaceae</taxon>
        <taxon>Saprolegnia</taxon>
    </lineage>
</organism>